<dbReference type="PANTHER" id="PTHR42907">
    <property type="entry name" value="FMN-LINKED OXIDOREDUCTASES SUPERFAMILY PROTEIN"/>
    <property type="match status" value="1"/>
</dbReference>
<organism evidence="11 12">
    <name type="scientific">Chlamydomonas eustigma</name>
    <dbReference type="NCBI Taxonomy" id="1157962"/>
    <lineage>
        <taxon>Eukaryota</taxon>
        <taxon>Viridiplantae</taxon>
        <taxon>Chlorophyta</taxon>
        <taxon>core chlorophytes</taxon>
        <taxon>Chlorophyceae</taxon>
        <taxon>CS clade</taxon>
        <taxon>Chlamydomonadales</taxon>
        <taxon>Chlamydomonadaceae</taxon>
        <taxon>Chlamydomonas</taxon>
    </lineage>
</organism>
<dbReference type="Pfam" id="PF01207">
    <property type="entry name" value="Dus"/>
    <property type="match status" value="1"/>
</dbReference>
<dbReference type="InterPro" id="IPR018517">
    <property type="entry name" value="tRNA_hU_synthase_CS"/>
</dbReference>
<keyword evidence="2" id="KW-0820">tRNA-binding</keyword>
<dbReference type="SUPFAM" id="SSF51395">
    <property type="entry name" value="FMN-linked oxidoreductases"/>
    <property type="match status" value="1"/>
</dbReference>
<keyword evidence="12" id="KW-1185">Reference proteome</keyword>
<feature type="compositionally biased region" description="Basic and acidic residues" evidence="9">
    <location>
        <begin position="246"/>
        <end position="258"/>
    </location>
</feature>
<evidence type="ECO:0000256" key="7">
    <source>
        <dbReference type="ARBA" id="ARBA00022884"/>
    </source>
</evidence>
<dbReference type="Gene3D" id="1.20.120.1460">
    <property type="match status" value="1"/>
</dbReference>
<keyword evidence="8" id="KW-0560">Oxidoreductase</keyword>
<dbReference type="PANTHER" id="PTHR42907:SF1">
    <property type="entry name" value="FMN-LINKED OXIDOREDUCTASES SUPERFAMILY PROTEIN"/>
    <property type="match status" value="1"/>
</dbReference>
<evidence type="ECO:0000313" key="11">
    <source>
        <dbReference type="EMBL" id="GAX83434.1"/>
    </source>
</evidence>
<dbReference type="EMBL" id="BEGY01000099">
    <property type="protein sequence ID" value="GAX83434.1"/>
    <property type="molecule type" value="Genomic_DNA"/>
</dbReference>
<feature type="domain" description="DUS-like FMN-binding" evidence="10">
    <location>
        <begin position="12"/>
        <end position="229"/>
    </location>
</feature>
<keyword evidence="7" id="KW-0694">RNA-binding</keyword>
<protein>
    <recommendedName>
        <fullName evidence="10">DUS-like FMN-binding domain-containing protein</fullName>
    </recommendedName>
</protein>
<comment type="caution">
    <text evidence="11">The sequence shown here is derived from an EMBL/GenBank/DDBJ whole genome shotgun (WGS) entry which is preliminary data.</text>
</comment>
<dbReference type="GO" id="GO:0050660">
    <property type="term" value="F:flavin adenine dinucleotide binding"/>
    <property type="evidence" value="ECO:0007669"/>
    <property type="project" value="InterPro"/>
</dbReference>
<proteinExistence type="predicted"/>
<dbReference type="InterPro" id="IPR004653">
    <property type="entry name" value="DusA"/>
</dbReference>
<gene>
    <name evidence="11" type="ORF">CEUSTIGMA_g10859.t1</name>
</gene>
<evidence type="ECO:0000256" key="8">
    <source>
        <dbReference type="ARBA" id="ARBA00023002"/>
    </source>
</evidence>
<evidence type="ECO:0000259" key="10">
    <source>
        <dbReference type="Pfam" id="PF01207"/>
    </source>
</evidence>
<feature type="region of interest" description="Disordered" evidence="9">
    <location>
        <begin position="229"/>
        <end position="268"/>
    </location>
</feature>
<keyword evidence="6" id="KW-0521">NADP</keyword>
<keyword evidence="3" id="KW-0285">Flavoprotein</keyword>
<dbReference type="GO" id="GO:0000049">
    <property type="term" value="F:tRNA binding"/>
    <property type="evidence" value="ECO:0007669"/>
    <property type="project" value="UniProtKB-KW"/>
</dbReference>
<evidence type="ECO:0000256" key="3">
    <source>
        <dbReference type="ARBA" id="ARBA00022630"/>
    </source>
</evidence>
<reference evidence="11 12" key="1">
    <citation type="submission" date="2017-08" db="EMBL/GenBank/DDBJ databases">
        <title>Acidophilic green algal genome provides insights into adaptation to an acidic environment.</title>
        <authorList>
            <person name="Hirooka S."/>
            <person name="Hirose Y."/>
            <person name="Kanesaki Y."/>
            <person name="Higuchi S."/>
            <person name="Fujiwara T."/>
            <person name="Onuma R."/>
            <person name="Era A."/>
            <person name="Ohbayashi R."/>
            <person name="Uzuka A."/>
            <person name="Nozaki H."/>
            <person name="Yoshikawa H."/>
            <person name="Miyagishima S.Y."/>
        </authorList>
    </citation>
    <scope>NUCLEOTIDE SEQUENCE [LARGE SCALE GENOMIC DNA]</scope>
    <source>
        <strain evidence="11 12">NIES-2499</strain>
    </source>
</reference>
<dbReference type="CDD" id="cd02801">
    <property type="entry name" value="DUS_like_FMN"/>
    <property type="match status" value="1"/>
</dbReference>
<evidence type="ECO:0000256" key="9">
    <source>
        <dbReference type="SAM" id="MobiDB-lite"/>
    </source>
</evidence>
<comment type="cofactor">
    <cofactor evidence="1">
        <name>FMN</name>
        <dbReference type="ChEBI" id="CHEBI:58210"/>
    </cofactor>
</comment>
<evidence type="ECO:0000256" key="4">
    <source>
        <dbReference type="ARBA" id="ARBA00022643"/>
    </source>
</evidence>
<dbReference type="GO" id="GO:0017150">
    <property type="term" value="F:tRNA dihydrouridine synthase activity"/>
    <property type="evidence" value="ECO:0007669"/>
    <property type="project" value="InterPro"/>
</dbReference>
<feature type="region of interest" description="Disordered" evidence="9">
    <location>
        <begin position="541"/>
        <end position="562"/>
    </location>
</feature>
<dbReference type="InterPro" id="IPR035587">
    <property type="entry name" value="DUS-like_FMN-bd"/>
</dbReference>
<evidence type="ECO:0000256" key="2">
    <source>
        <dbReference type="ARBA" id="ARBA00022555"/>
    </source>
</evidence>
<dbReference type="AlphaFoldDB" id="A0A250XK34"/>
<evidence type="ECO:0000313" key="12">
    <source>
        <dbReference type="Proteomes" id="UP000232323"/>
    </source>
</evidence>
<dbReference type="Proteomes" id="UP000232323">
    <property type="component" value="Unassembled WGS sequence"/>
</dbReference>
<evidence type="ECO:0000256" key="6">
    <source>
        <dbReference type="ARBA" id="ARBA00022857"/>
    </source>
</evidence>
<name>A0A250XK34_9CHLO</name>
<dbReference type="InterPro" id="IPR013785">
    <property type="entry name" value="Aldolase_TIM"/>
</dbReference>
<feature type="region of interest" description="Disordered" evidence="9">
    <location>
        <begin position="353"/>
        <end position="372"/>
    </location>
</feature>
<evidence type="ECO:0000256" key="5">
    <source>
        <dbReference type="ARBA" id="ARBA00022694"/>
    </source>
</evidence>
<dbReference type="STRING" id="1157962.A0A250XK34"/>
<dbReference type="Gene3D" id="3.20.20.70">
    <property type="entry name" value="Aldolase class I"/>
    <property type="match status" value="1"/>
</dbReference>
<dbReference type="NCBIfam" id="NF008774">
    <property type="entry name" value="PRK11815.1"/>
    <property type="match status" value="1"/>
</dbReference>
<dbReference type="OrthoDB" id="10262250at2759"/>
<accession>A0A250XK34</accession>
<keyword evidence="4" id="KW-0288">FMN</keyword>
<evidence type="ECO:0000256" key="1">
    <source>
        <dbReference type="ARBA" id="ARBA00001917"/>
    </source>
</evidence>
<sequence>MAQSSGRQLLSVAPMMDCTDLHYRQLARIISKRTWLWTEMVVDKTILHTPFLDKFLWFPPEQHPIVCQLGGSDPATLAAAVKKVVEYGYDEINLNCGCPSDRVAGAGCFGASLMLQPDLVASCMKAMADASNGTAVTVKCRLGVDEVDSYEQLKAFINIVSSGSPVRHFIVHARKCFLHGLNPHQNRTVPPLRHEWVYSLRRDFPHLLFSLNGGVQNCGEAKAAILYEGPFPTPGHTEENSQQEPLTHHNASDTHNSEPSDSCDCPQASIHGALHKATTDSAESDRMSINPPVEASRLESTNRGSSHAITCGHVAAARLEVNSVIEPGESILHAADLRLTALRDGQISAPLAATNSSHEDTEGTGCAEDAQSEGVGNSVGLIEGVMIGRAAYNDPWNCLADADRSIFGEPANAVRSRREVLERYTEYCDAIMGKFGIRSDGHMEPNVRLLFKPLLGLFHAEPGSKRWKAAVDGVLKQDPPSVRHVLDLTLHHIPSEVLDSPPPSAQQLTTNSAAFRSFGDLAEPQDRAGFNQTLTALKRAAKEAASTPSHHGPKRSSTRAATLQDGTLGADVVQSSCIELQSTAEADKFLTSATQLAISS</sequence>
<dbReference type="PROSITE" id="PS01136">
    <property type="entry name" value="UPF0034"/>
    <property type="match status" value="1"/>
</dbReference>
<keyword evidence="5" id="KW-0819">tRNA processing</keyword>